<feature type="signal peptide" evidence="1">
    <location>
        <begin position="1"/>
        <end position="20"/>
    </location>
</feature>
<dbReference type="STRING" id="1925020.BTA30_14685"/>
<dbReference type="EMBL" id="QSND01000002">
    <property type="protein sequence ID" value="KAA6450531.1"/>
    <property type="molecule type" value="Genomic_DNA"/>
</dbReference>
<protein>
    <submittedName>
        <fullName evidence="2">Uncharacterized protein</fullName>
    </submittedName>
</protein>
<dbReference type="Proteomes" id="UP000324326">
    <property type="component" value="Unassembled WGS sequence"/>
</dbReference>
<feature type="chain" id="PRO_5038994735" evidence="1">
    <location>
        <begin position="21"/>
        <end position="69"/>
    </location>
</feature>
<evidence type="ECO:0000256" key="1">
    <source>
        <dbReference type="SAM" id="SignalP"/>
    </source>
</evidence>
<reference evidence="2 3" key="1">
    <citation type="submission" date="2018-08" db="EMBL/GenBank/DDBJ databases">
        <title>Bacillus phenotypic plasticity.</title>
        <authorList>
            <person name="Hurtado E."/>
        </authorList>
    </citation>
    <scope>NUCLEOTIDE SEQUENCE [LARGE SCALE GENOMIC DNA]</scope>
    <source>
        <strain evidence="2 3">427</strain>
    </source>
</reference>
<dbReference type="RefSeq" id="WP_148956503.1">
    <property type="nucleotide sequence ID" value="NZ_QSND01000002.1"/>
</dbReference>
<comment type="caution">
    <text evidence="2">The sequence shown here is derived from an EMBL/GenBank/DDBJ whole genome shotgun (WGS) entry which is preliminary data.</text>
</comment>
<organism evidence="2 3">
    <name type="scientific">Bacillus swezeyi</name>
    <dbReference type="NCBI Taxonomy" id="1925020"/>
    <lineage>
        <taxon>Bacteria</taxon>
        <taxon>Bacillati</taxon>
        <taxon>Bacillota</taxon>
        <taxon>Bacilli</taxon>
        <taxon>Bacillales</taxon>
        <taxon>Bacillaceae</taxon>
        <taxon>Bacillus</taxon>
    </lineage>
</organism>
<proteinExistence type="predicted"/>
<name>A0A5M8RRL5_9BACI</name>
<sequence>MKKLIAIVSTAVFASLVVLSFSSQPNNSAQLAGRAIFLDRTSEKLMAGRAIFLDSYPVKSLADKPSALS</sequence>
<accession>A0A5M8RRL5</accession>
<dbReference type="AlphaFoldDB" id="A0A5M8RRL5"/>
<evidence type="ECO:0000313" key="3">
    <source>
        <dbReference type="Proteomes" id="UP000324326"/>
    </source>
</evidence>
<evidence type="ECO:0000313" key="2">
    <source>
        <dbReference type="EMBL" id="KAA6450531.1"/>
    </source>
</evidence>
<gene>
    <name evidence="2" type="ORF">DX927_06585</name>
</gene>
<keyword evidence="1" id="KW-0732">Signal</keyword>